<evidence type="ECO:0000259" key="19">
    <source>
        <dbReference type="PROSITE" id="PS50814"/>
    </source>
</evidence>
<evidence type="ECO:0000259" key="18">
    <source>
        <dbReference type="PROSITE" id="PS50011"/>
    </source>
</evidence>
<dbReference type="SMART" id="SM00219">
    <property type="entry name" value="TyrKc"/>
    <property type="match status" value="1"/>
</dbReference>
<dbReference type="FunFam" id="1.10.510.10:FF:000165">
    <property type="entry name" value="Tyrosine-protein kinase RYK"/>
    <property type="match status" value="1"/>
</dbReference>
<dbReference type="PRINTS" id="PR00109">
    <property type="entry name" value="TYRKINASE"/>
</dbReference>
<evidence type="ECO:0000256" key="1">
    <source>
        <dbReference type="ARBA" id="ARBA00004162"/>
    </source>
</evidence>
<keyword evidence="5 17" id="KW-0812">Transmembrane</keyword>
<dbReference type="GO" id="GO:0043235">
    <property type="term" value="C:receptor complex"/>
    <property type="evidence" value="ECO:0007669"/>
    <property type="project" value="TreeGrafter"/>
</dbReference>
<evidence type="ECO:0000256" key="4">
    <source>
        <dbReference type="ARBA" id="ARBA00022679"/>
    </source>
</evidence>
<dbReference type="InterPro" id="IPR008266">
    <property type="entry name" value="Tyr_kinase_AS"/>
</dbReference>
<gene>
    <name evidence="20" type="ORF">ONE63_007746</name>
</gene>
<dbReference type="AlphaFoldDB" id="A0AAV7XPQ2"/>
<keyword evidence="7" id="KW-0547">Nucleotide-binding</keyword>
<evidence type="ECO:0000256" key="9">
    <source>
        <dbReference type="ARBA" id="ARBA00022840"/>
    </source>
</evidence>
<keyword evidence="14" id="KW-0675">Receptor</keyword>
<dbReference type="GO" id="GO:0005886">
    <property type="term" value="C:plasma membrane"/>
    <property type="evidence" value="ECO:0007669"/>
    <property type="project" value="UniProtKB-SubCell"/>
</dbReference>
<keyword evidence="10" id="KW-0130">Cell adhesion</keyword>
<dbReference type="EMBL" id="JAPTSV010000005">
    <property type="protein sequence ID" value="KAJ1527795.1"/>
    <property type="molecule type" value="Genomic_DNA"/>
</dbReference>
<dbReference type="Proteomes" id="UP001075354">
    <property type="component" value="Chromosome 5"/>
</dbReference>
<name>A0AAV7XPQ2_9NEOP</name>
<dbReference type="InterPro" id="IPR001245">
    <property type="entry name" value="Ser-Thr/Tyr_kinase_cat_dom"/>
</dbReference>
<dbReference type="Gene3D" id="2.60.40.2170">
    <property type="entry name" value="Wnt, WIF domain"/>
    <property type="match status" value="1"/>
</dbReference>
<feature type="transmembrane region" description="Helical" evidence="17">
    <location>
        <begin position="173"/>
        <end position="198"/>
    </location>
</feature>
<feature type="domain" description="WIF" evidence="19">
    <location>
        <begin position="1"/>
        <end position="127"/>
    </location>
</feature>
<dbReference type="PROSITE" id="PS00109">
    <property type="entry name" value="PROTEIN_KINASE_TYR"/>
    <property type="match status" value="1"/>
</dbReference>
<dbReference type="GO" id="GO:0007169">
    <property type="term" value="P:cell surface receptor protein tyrosine kinase signaling pathway"/>
    <property type="evidence" value="ECO:0007669"/>
    <property type="project" value="TreeGrafter"/>
</dbReference>
<comment type="caution">
    <text evidence="20">The sequence shown here is derived from an EMBL/GenBank/DDBJ whole genome shotgun (WGS) entry which is preliminary data.</text>
</comment>
<evidence type="ECO:0000256" key="6">
    <source>
        <dbReference type="ARBA" id="ARBA00022729"/>
    </source>
</evidence>
<evidence type="ECO:0000256" key="5">
    <source>
        <dbReference type="ARBA" id="ARBA00022692"/>
    </source>
</evidence>
<dbReference type="GO" id="GO:0007155">
    <property type="term" value="P:cell adhesion"/>
    <property type="evidence" value="ECO:0007669"/>
    <property type="project" value="UniProtKB-KW"/>
</dbReference>
<dbReference type="PROSITE" id="PS50011">
    <property type="entry name" value="PROTEIN_KINASE_DOM"/>
    <property type="match status" value="1"/>
</dbReference>
<dbReference type="Pfam" id="PF02019">
    <property type="entry name" value="WIF"/>
    <property type="match status" value="1"/>
</dbReference>
<dbReference type="GO" id="GO:0051897">
    <property type="term" value="P:positive regulation of phosphatidylinositol 3-kinase/protein kinase B signal transduction"/>
    <property type="evidence" value="ECO:0007669"/>
    <property type="project" value="TreeGrafter"/>
</dbReference>
<evidence type="ECO:0000256" key="12">
    <source>
        <dbReference type="ARBA" id="ARBA00023136"/>
    </source>
</evidence>
<evidence type="ECO:0000256" key="10">
    <source>
        <dbReference type="ARBA" id="ARBA00022889"/>
    </source>
</evidence>
<organism evidence="20 21">
    <name type="scientific">Megalurothrips usitatus</name>
    <name type="common">bean blossom thrips</name>
    <dbReference type="NCBI Taxonomy" id="439358"/>
    <lineage>
        <taxon>Eukaryota</taxon>
        <taxon>Metazoa</taxon>
        <taxon>Ecdysozoa</taxon>
        <taxon>Arthropoda</taxon>
        <taxon>Hexapoda</taxon>
        <taxon>Insecta</taxon>
        <taxon>Pterygota</taxon>
        <taxon>Neoptera</taxon>
        <taxon>Paraneoptera</taxon>
        <taxon>Thysanoptera</taxon>
        <taxon>Terebrantia</taxon>
        <taxon>Thripoidea</taxon>
        <taxon>Thripidae</taxon>
        <taxon>Megalurothrips</taxon>
    </lineage>
</organism>
<dbReference type="GO" id="GO:0004714">
    <property type="term" value="F:transmembrane receptor protein tyrosine kinase activity"/>
    <property type="evidence" value="ECO:0007669"/>
    <property type="project" value="UniProtKB-EC"/>
</dbReference>
<protein>
    <recommendedName>
        <fullName evidence="2">receptor protein-tyrosine kinase</fullName>
        <ecNumber evidence="2">2.7.10.1</ecNumber>
    </recommendedName>
</protein>
<evidence type="ECO:0000256" key="15">
    <source>
        <dbReference type="ARBA" id="ARBA00023180"/>
    </source>
</evidence>
<evidence type="ECO:0000313" key="21">
    <source>
        <dbReference type="Proteomes" id="UP001075354"/>
    </source>
</evidence>
<dbReference type="PROSITE" id="PS50814">
    <property type="entry name" value="WIF"/>
    <property type="match status" value="1"/>
</dbReference>
<dbReference type="SUPFAM" id="SSF56112">
    <property type="entry name" value="Protein kinase-like (PK-like)"/>
    <property type="match status" value="1"/>
</dbReference>
<dbReference type="SMART" id="SM00469">
    <property type="entry name" value="WIF"/>
    <property type="match status" value="1"/>
</dbReference>
<keyword evidence="4" id="KW-0808">Transferase</keyword>
<comment type="subcellular location">
    <subcellularLocation>
        <location evidence="1">Cell membrane</location>
        <topology evidence="1">Single-pass membrane protein</topology>
    </subcellularLocation>
</comment>
<evidence type="ECO:0000256" key="8">
    <source>
        <dbReference type="ARBA" id="ARBA00022777"/>
    </source>
</evidence>
<dbReference type="InterPro" id="IPR000719">
    <property type="entry name" value="Prot_kinase_dom"/>
</dbReference>
<dbReference type="PANTHER" id="PTHR24416">
    <property type="entry name" value="TYROSINE-PROTEIN KINASE RECEPTOR"/>
    <property type="match status" value="1"/>
</dbReference>
<keyword evidence="3" id="KW-0597">Phosphoprotein</keyword>
<evidence type="ECO:0000256" key="13">
    <source>
        <dbReference type="ARBA" id="ARBA00023137"/>
    </source>
</evidence>
<feature type="compositionally biased region" description="Basic and acidic residues" evidence="16">
    <location>
        <begin position="291"/>
        <end position="300"/>
    </location>
</feature>
<evidence type="ECO:0000256" key="7">
    <source>
        <dbReference type="ARBA" id="ARBA00022741"/>
    </source>
</evidence>
<dbReference type="Gene3D" id="3.30.200.20">
    <property type="entry name" value="Phosphorylase Kinase, domain 1"/>
    <property type="match status" value="1"/>
</dbReference>
<dbReference type="GO" id="GO:0010976">
    <property type="term" value="P:positive regulation of neuron projection development"/>
    <property type="evidence" value="ECO:0007669"/>
    <property type="project" value="TreeGrafter"/>
</dbReference>
<feature type="region of interest" description="Disordered" evidence="16">
    <location>
        <begin position="278"/>
        <end position="300"/>
    </location>
</feature>
<dbReference type="InterPro" id="IPR003306">
    <property type="entry name" value="WIF"/>
</dbReference>
<evidence type="ECO:0000256" key="17">
    <source>
        <dbReference type="SAM" id="Phobius"/>
    </source>
</evidence>
<keyword evidence="13" id="KW-0829">Tyrosine-protein kinase</keyword>
<dbReference type="FunFam" id="3.30.200.20:FF:000502">
    <property type="entry name" value="Tyrosine-protein kinase Drl"/>
    <property type="match status" value="1"/>
</dbReference>
<keyword evidence="9" id="KW-0067">ATP-binding</keyword>
<proteinExistence type="predicted"/>
<keyword evidence="12 17" id="KW-0472">Membrane</keyword>
<dbReference type="InterPro" id="IPR050122">
    <property type="entry name" value="RTK"/>
</dbReference>
<dbReference type="Pfam" id="PF07714">
    <property type="entry name" value="PK_Tyr_Ser-Thr"/>
    <property type="match status" value="1"/>
</dbReference>
<keyword evidence="21" id="KW-1185">Reference proteome</keyword>
<dbReference type="GO" id="GO:0005524">
    <property type="term" value="F:ATP binding"/>
    <property type="evidence" value="ECO:0007669"/>
    <property type="project" value="UniProtKB-KW"/>
</dbReference>
<evidence type="ECO:0000256" key="16">
    <source>
        <dbReference type="SAM" id="MobiDB-lite"/>
    </source>
</evidence>
<dbReference type="EC" id="2.7.10.1" evidence="2"/>
<evidence type="ECO:0000313" key="20">
    <source>
        <dbReference type="EMBL" id="KAJ1527795.1"/>
    </source>
</evidence>
<evidence type="ECO:0000256" key="11">
    <source>
        <dbReference type="ARBA" id="ARBA00022989"/>
    </source>
</evidence>
<dbReference type="InterPro" id="IPR011009">
    <property type="entry name" value="Kinase-like_dom_sf"/>
</dbReference>
<keyword evidence="11 17" id="KW-1133">Transmembrane helix</keyword>
<dbReference type="CDD" id="cd05043">
    <property type="entry name" value="PTK_Ryk"/>
    <property type="match status" value="1"/>
</dbReference>
<feature type="domain" description="Protein kinase" evidence="18">
    <location>
        <begin position="315"/>
        <end position="583"/>
    </location>
</feature>
<evidence type="ECO:0000256" key="2">
    <source>
        <dbReference type="ARBA" id="ARBA00011902"/>
    </source>
</evidence>
<dbReference type="PANTHER" id="PTHR24416:SF349">
    <property type="entry name" value="TYROSINE-PROTEIN KINASE RYK"/>
    <property type="match status" value="1"/>
</dbReference>
<keyword evidence="15" id="KW-0325">Glycoprotein</keyword>
<dbReference type="GO" id="GO:0007409">
    <property type="term" value="P:axonogenesis"/>
    <property type="evidence" value="ECO:0007669"/>
    <property type="project" value="TreeGrafter"/>
</dbReference>
<sequence>MLTLVCSPVAGLSAELFYVREGVVNEYALNFTVPVPAQIDSLAFTWQSLSRPLPYSVSVDVNNREALPAPRLNMSVSGHVPTAPETWSVLLACSGDVAAEVDVVLRVNVTLGRDNVTALTFRRRKICLKASSAPTVDRVVSRTATGTAVGSGGGLVAAGTDPQQTAVPLPTAYVFYIAVVCACSLIAVIVTGLTIYYARSRKLRRQGDMLQESRLGSSSSSAQGPATFLAEPGLLAAPANNWTAASSCKSGSYASFRRLPTLPLPAYTSCSSAYTPLDERSQAAHSHTTHHSHEDRHHEDLQQRIAQLTIQRCRVRLRSVVLEGTFGRVYRGSYADEEGAEQEVLVKTVTDHASQVQISLLLQEGMAMYGVSHKNVMSILGVSIEDHTAPFLLYPLRGHQNLKRFLNKCKQCPEGIAHSLTTQEVVDMALQVTTGMQYLHRKRLLHRDLAARNCVVDDKLRVQITDNALARDLFPADYQCLGDNENRPVKWLAIESLSHKTFTTASDVWSFGVLLWELTTLAQQPYIEIDPFEMEVYLRDGYRLAQPVNCPDELFAVMAYCWAMSSEERPTFHQLNACLQEFYAQLTRYV</sequence>
<dbReference type="InterPro" id="IPR038677">
    <property type="entry name" value="WIF_sf"/>
</dbReference>
<accession>A0AAV7XPQ2</accession>
<reference evidence="20" key="1">
    <citation type="submission" date="2022-12" db="EMBL/GenBank/DDBJ databases">
        <title>Chromosome-level genome assembly of the bean flower thrips Megalurothrips usitatus.</title>
        <authorList>
            <person name="Ma L."/>
            <person name="Liu Q."/>
            <person name="Li H."/>
            <person name="Cai W."/>
        </authorList>
    </citation>
    <scope>NUCLEOTIDE SEQUENCE</scope>
    <source>
        <strain evidence="20">Cailab_2022a</strain>
    </source>
</reference>
<dbReference type="Gene3D" id="1.10.510.10">
    <property type="entry name" value="Transferase(Phosphotransferase) domain 1"/>
    <property type="match status" value="1"/>
</dbReference>
<evidence type="ECO:0000256" key="3">
    <source>
        <dbReference type="ARBA" id="ARBA00022553"/>
    </source>
</evidence>
<evidence type="ECO:0000256" key="14">
    <source>
        <dbReference type="ARBA" id="ARBA00023170"/>
    </source>
</evidence>
<keyword evidence="6" id="KW-0732">Signal</keyword>
<dbReference type="InterPro" id="IPR020635">
    <property type="entry name" value="Tyr_kinase_cat_dom"/>
</dbReference>
<keyword evidence="8" id="KW-0418">Kinase</keyword>